<protein>
    <submittedName>
        <fullName evidence="1">Dna ligase</fullName>
    </submittedName>
</protein>
<organism evidence="1 2">
    <name type="scientific">Thalictrum thalictroides</name>
    <name type="common">Rue-anemone</name>
    <name type="synonym">Anemone thalictroides</name>
    <dbReference type="NCBI Taxonomy" id="46969"/>
    <lineage>
        <taxon>Eukaryota</taxon>
        <taxon>Viridiplantae</taxon>
        <taxon>Streptophyta</taxon>
        <taxon>Embryophyta</taxon>
        <taxon>Tracheophyta</taxon>
        <taxon>Spermatophyta</taxon>
        <taxon>Magnoliopsida</taxon>
        <taxon>Ranunculales</taxon>
        <taxon>Ranunculaceae</taxon>
        <taxon>Thalictroideae</taxon>
        <taxon>Thalictrum</taxon>
    </lineage>
</organism>
<evidence type="ECO:0000313" key="2">
    <source>
        <dbReference type="Proteomes" id="UP000554482"/>
    </source>
</evidence>
<accession>A0A7J6WWE6</accession>
<proteinExistence type="predicted"/>
<dbReference type="Pfam" id="PF07891">
    <property type="entry name" value="DUF1666"/>
    <property type="match status" value="1"/>
</dbReference>
<reference evidence="1 2" key="1">
    <citation type="submission" date="2020-06" db="EMBL/GenBank/DDBJ databases">
        <title>Transcriptomic and genomic resources for Thalictrum thalictroides and T. hernandezii: Facilitating candidate gene discovery in an emerging model plant lineage.</title>
        <authorList>
            <person name="Arias T."/>
            <person name="Riano-Pachon D.M."/>
            <person name="Di Stilio V.S."/>
        </authorList>
    </citation>
    <scope>NUCLEOTIDE SEQUENCE [LARGE SCALE GENOMIC DNA]</scope>
    <source>
        <strain evidence="2">cv. WT478/WT964</strain>
        <tissue evidence="1">Leaves</tissue>
    </source>
</reference>
<dbReference type="Proteomes" id="UP000554482">
    <property type="component" value="Unassembled WGS sequence"/>
</dbReference>
<name>A0A7J6WWE6_THATH</name>
<dbReference type="AlphaFoldDB" id="A0A7J6WWE6"/>
<dbReference type="EMBL" id="JABWDY010010792">
    <property type="protein sequence ID" value="KAF5200392.1"/>
    <property type="molecule type" value="Genomic_DNA"/>
</dbReference>
<dbReference type="PANTHER" id="PTHR46702">
    <property type="entry name" value="DNA LIGASE (DUF1666)-RELATED"/>
    <property type="match status" value="1"/>
</dbReference>
<gene>
    <name evidence="1" type="ORF">FRX31_010020</name>
</gene>
<dbReference type="GO" id="GO:0016874">
    <property type="term" value="F:ligase activity"/>
    <property type="evidence" value="ECO:0007669"/>
    <property type="project" value="UniProtKB-KW"/>
</dbReference>
<sequence length="137" mass="16546">MEFLRIMEDGIRTFMNFLKADKESHCKIFTDLFKRNRRIRVDPILLHFMKKTNTKKKKKIKDLYRASKCFRKKRLKEEDEMQILMCLIDLKVVSRVLKMSDISDEQLNWCEEKMSKVKVLEGKVLQRDSSPLFFPTH</sequence>
<comment type="caution">
    <text evidence="1">The sequence shown here is derived from an EMBL/GenBank/DDBJ whole genome shotgun (WGS) entry which is preliminary data.</text>
</comment>
<keyword evidence="2" id="KW-1185">Reference proteome</keyword>
<keyword evidence="1" id="KW-0436">Ligase</keyword>
<evidence type="ECO:0000313" key="1">
    <source>
        <dbReference type="EMBL" id="KAF5200392.1"/>
    </source>
</evidence>
<dbReference type="InterPro" id="IPR012870">
    <property type="entry name" value="DUF1666"/>
</dbReference>
<dbReference type="PANTHER" id="PTHR46702:SF2">
    <property type="entry name" value="DNA LIGASE (DUF1666)"/>
    <property type="match status" value="1"/>
</dbReference>
<dbReference type="OrthoDB" id="1911656at2759"/>